<dbReference type="AlphaFoldDB" id="A0A4R3KSU5"/>
<evidence type="ECO:0000313" key="3">
    <source>
        <dbReference type="EMBL" id="TCS87313.1"/>
    </source>
</evidence>
<dbReference type="RefSeq" id="WP_132129109.1">
    <property type="nucleotide sequence ID" value="NZ_CP042432.1"/>
</dbReference>
<gene>
    <name evidence="3" type="ORF">EDD80_105127</name>
</gene>
<dbReference type="EMBL" id="SMAD01000005">
    <property type="protein sequence ID" value="TCS87313.1"/>
    <property type="molecule type" value="Genomic_DNA"/>
</dbReference>
<feature type="signal peptide" evidence="2">
    <location>
        <begin position="1"/>
        <end position="17"/>
    </location>
</feature>
<organism evidence="3 4">
    <name type="scientific">Anseongella ginsenosidimutans</name>
    <dbReference type="NCBI Taxonomy" id="496056"/>
    <lineage>
        <taxon>Bacteria</taxon>
        <taxon>Pseudomonadati</taxon>
        <taxon>Bacteroidota</taxon>
        <taxon>Sphingobacteriia</taxon>
        <taxon>Sphingobacteriales</taxon>
        <taxon>Sphingobacteriaceae</taxon>
        <taxon>Anseongella</taxon>
    </lineage>
</organism>
<keyword evidence="2" id="KW-0732">Signal</keyword>
<evidence type="ECO:0000256" key="1">
    <source>
        <dbReference type="SAM" id="MobiDB-lite"/>
    </source>
</evidence>
<feature type="chain" id="PRO_5020434478" description="Lipoprotein" evidence="2">
    <location>
        <begin position="18"/>
        <end position="220"/>
    </location>
</feature>
<feature type="region of interest" description="Disordered" evidence="1">
    <location>
        <begin position="25"/>
        <end position="63"/>
    </location>
</feature>
<dbReference type="Proteomes" id="UP000295807">
    <property type="component" value="Unassembled WGS sequence"/>
</dbReference>
<feature type="compositionally biased region" description="Polar residues" evidence="1">
    <location>
        <begin position="25"/>
        <end position="37"/>
    </location>
</feature>
<feature type="compositionally biased region" description="Polar residues" evidence="1">
    <location>
        <begin position="44"/>
        <end position="55"/>
    </location>
</feature>
<dbReference type="PROSITE" id="PS51257">
    <property type="entry name" value="PROKAR_LIPOPROTEIN"/>
    <property type="match status" value="1"/>
</dbReference>
<evidence type="ECO:0000313" key="4">
    <source>
        <dbReference type="Proteomes" id="UP000295807"/>
    </source>
</evidence>
<sequence>MKLKMFFLVSIATVLFTACQISSRQEGNASGDTTETSAGAVALGNSSGGEANNSAGAEPAGIESPAGVDREAVLLENTATKQFDGQRGEEVFRVALLGDSVLSGTVAFTITNSEGQLIYSDEFPAVMLAATYDESINTPAKQEALVKKRIEEFFEEKRFKEQAIEGDQPPYDSFFITKATYDNLKETSAPGFLYLIGKENTKHIAWSPLEEKVVMYFNCC</sequence>
<evidence type="ECO:0000256" key="2">
    <source>
        <dbReference type="SAM" id="SignalP"/>
    </source>
</evidence>
<evidence type="ECO:0008006" key="5">
    <source>
        <dbReference type="Google" id="ProtNLM"/>
    </source>
</evidence>
<comment type="caution">
    <text evidence="3">The sequence shown here is derived from an EMBL/GenBank/DDBJ whole genome shotgun (WGS) entry which is preliminary data.</text>
</comment>
<dbReference type="OrthoDB" id="886332at2"/>
<name>A0A4R3KSU5_9SPHI</name>
<protein>
    <recommendedName>
        <fullName evidence="5">Lipoprotein</fullName>
    </recommendedName>
</protein>
<keyword evidence="4" id="KW-1185">Reference proteome</keyword>
<reference evidence="3 4" key="1">
    <citation type="submission" date="2019-03" db="EMBL/GenBank/DDBJ databases">
        <title>Genomic Encyclopedia of Type Strains, Phase IV (KMG-IV): sequencing the most valuable type-strain genomes for metagenomic binning, comparative biology and taxonomic classification.</title>
        <authorList>
            <person name="Goeker M."/>
        </authorList>
    </citation>
    <scope>NUCLEOTIDE SEQUENCE [LARGE SCALE GENOMIC DNA]</scope>
    <source>
        <strain evidence="3 4">DSM 21100</strain>
    </source>
</reference>
<proteinExistence type="predicted"/>
<accession>A0A4R3KSU5</accession>